<dbReference type="EnsemblPlants" id="AVESA.00010b.r2.3CG0504400.1">
    <property type="protein sequence ID" value="AVESA.00010b.r2.3CG0504400.1.CDS.1"/>
    <property type="gene ID" value="AVESA.00010b.r2.3CG0504400"/>
</dbReference>
<reference evidence="1" key="2">
    <citation type="submission" date="2025-09" db="UniProtKB">
        <authorList>
            <consortium name="EnsemblPlants"/>
        </authorList>
    </citation>
    <scope>IDENTIFICATION</scope>
</reference>
<protein>
    <submittedName>
        <fullName evidence="1">Uncharacterized protein</fullName>
    </submittedName>
</protein>
<dbReference type="Proteomes" id="UP001732700">
    <property type="component" value="Chromosome 3C"/>
</dbReference>
<name>A0ACD5VVE4_AVESA</name>
<evidence type="ECO:0000313" key="2">
    <source>
        <dbReference type="Proteomes" id="UP001732700"/>
    </source>
</evidence>
<organism evidence="1 2">
    <name type="scientific">Avena sativa</name>
    <name type="common">Oat</name>
    <dbReference type="NCBI Taxonomy" id="4498"/>
    <lineage>
        <taxon>Eukaryota</taxon>
        <taxon>Viridiplantae</taxon>
        <taxon>Streptophyta</taxon>
        <taxon>Embryophyta</taxon>
        <taxon>Tracheophyta</taxon>
        <taxon>Spermatophyta</taxon>
        <taxon>Magnoliopsida</taxon>
        <taxon>Liliopsida</taxon>
        <taxon>Poales</taxon>
        <taxon>Poaceae</taxon>
        <taxon>BOP clade</taxon>
        <taxon>Pooideae</taxon>
        <taxon>Poodae</taxon>
        <taxon>Poeae</taxon>
        <taxon>Poeae Chloroplast Group 1 (Aveneae type)</taxon>
        <taxon>Aveninae</taxon>
        <taxon>Avena</taxon>
    </lineage>
</organism>
<sequence>MAKSTGRVSSSQSQNGNTYVRAAARPTRLVPNPTYYNTTTPSSDRIARLVLKKRKEIPDLFLSVHISSTRAIWRPSGRTPYNATTADKKNEPTRPLTHPSSSVHPATNDDDIEVQEAPATSTAKSRRALCCCGCCVASVVPVGIVVLVLARTVFKVKDPVFTMNGVTLEHVDGDYLGMGGSRPVSVNATLNADVSIKNPNAASFRYDRSETDVYYNGETVGVAYAPDGEVGADRTVRMNVTLNALADRISSIVNVTDLIFGQDYNLTSYTEINGRVSLLGIFKRDLNIKVNCSITLEVSAFSSVKSKTPDCVANVK</sequence>
<accession>A0ACD5VVE4</accession>
<reference evidence="1" key="1">
    <citation type="submission" date="2021-05" db="EMBL/GenBank/DDBJ databases">
        <authorList>
            <person name="Scholz U."/>
            <person name="Mascher M."/>
            <person name="Fiebig A."/>
        </authorList>
    </citation>
    <scope>NUCLEOTIDE SEQUENCE [LARGE SCALE GENOMIC DNA]</scope>
</reference>
<proteinExistence type="predicted"/>
<evidence type="ECO:0000313" key="1">
    <source>
        <dbReference type="EnsemblPlants" id="AVESA.00010b.r2.3CG0504400.1.CDS.1"/>
    </source>
</evidence>
<keyword evidence="2" id="KW-1185">Reference proteome</keyword>